<dbReference type="InterPro" id="IPR045275">
    <property type="entry name" value="MscS_archaea/bacteria_type"/>
</dbReference>
<name>A0ABV7Z3C4_9BACT</name>
<dbReference type="InterPro" id="IPR006685">
    <property type="entry name" value="MscS_channel_2nd"/>
</dbReference>
<feature type="transmembrane region" description="Helical" evidence="5">
    <location>
        <begin position="50"/>
        <end position="71"/>
    </location>
</feature>
<comment type="subcellular location">
    <subcellularLocation>
        <location evidence="1">Membrane</location>
    </subcellularLocation>
</comment>
<dbReference type="PANTHER" id="PTHR30221">
    <property type="entry name" value="SMALL-CONDUCTANCE MECHANOSENSITIVE CHANNEL"/>
    <property type="match status" value="1"/>
</dbReference>
<dbReference type="Gene3D" id="2.30.30.60">
    <property type="match status" value="1"/>
</dbReference>
<dbReference type="Pfam" id="PF00924">
    <property type="entry name" value="MS_channel_2nd"/>
    <property type="match status" value="1"/>
</dbReference>
<dbReference type="EMBL" id="JBHRYQ010000002">
    <property type="protein sequence ID" value="MFC3813259.1"/>
    <property type="molecule type" value="Genomic_DNA"/>
</dbReference>
<evidence type="ECO:0000259" key="6">
    <source>
        <dbReference type="Pfam" id="PF00924"/>
    </source>
</evidence>
<dbReference type="Proteomes" id="UP001595616">
    <property type="component" value="Unassembled WGS sequence"/>
</dbReference>
<feature type="transmembrane region" description="Helical" evidence="5">
    <location>
        <begin position="6"/>
        <end position="29"/>
    </location>
</feature>
<accession>A0ABV7Z3C4</accession>
<comment type="caution">
    <text evidence="7">The sequence shown here is derived from an EMBL/GenBank/DDBJ whole genome shotgun (WGS) entry which is preliminary data.</text>
</comment>
<dbReference type="InterPro" id="IPR023408">
    <property type="entry name" value="MscS_beta-dom_sf"/>
</dbReference>
<dbReference type="RefSeq" id="WP_379840243.1">
    <property type="nucleotide sequence ID" value="NZ_JBHRYQ010000002.1"/>
</dbReference>
<evidence type="ECO:0000256" key="3">
    <source>
        <dbReference type="ARBA" id="ARBA00022989"/>
    </source>
</evidence>
<feature type="transmembrane region" description="Helical" evidence="5">
    <location>
        <begin position="83"/>
        <end position="110"/>
    </location>
</feature>
<keyword evidence="8" id="KW-1185">Reference proteome</keyword>
<evidence type="ECO:0000256" key="4">
    <source>
        <dbReference type="ARBA" id="ARBA00023136"/>
    </source>
</evidence>
<feature type="domain" description="Mechanosensitive ion channel MscS" evidence="6">
    <location>
        <begin position="97"/>
        <end position="165"/>
    </location>
</feature>
<reference evidence="8" key="1">
    <citation type="journal article" date="2019" name="Int. J. Syst. Evol. Microbiol.">
        <title>The Global Catalogue of Microorganisms (GCM) 10K type strain sequencing project: providing services to taxonomists for standard genome sequencing and annotation.</title>
        <authorList>
            <consortium name="The Broad Institute Genomics Platform"/>
            <consortium name="The Broad Institute Genome Sequencing Center for Infectious Disease"/>
            <person name="Wu L."/>
            <person name="Ma J."/>
        </authorList>
    </citation>
    <scope>NUCLEOTIDE SEQUENCE [LARGE SCALE GENOMIC DNA]</scope>
    <source>
        <strain evidence="8">CECT 7956</strain>
    </source>
</reference>
<evidence type="ECO:0000313" key="7">
    <source>
        <dbReference type="EMBL" id="MFC3813259.1"/>
    </source>
</evidence>
<keyword evidence="2 5" id="KW-0812">Transmembrane</keyword>
<gene>
    <name evidence="7" type="ORF">ACFOOI_21515</name>
</gene>
<keyword evidence="4 5" id="KW-0472">Membrane</keyword>
<keyword evidence="3 5" id="KW-1133">Transmembrane helix</keyword>
<dbReference type="InterPro" id="IPR010920">
    <property type="entry name" value="LSM_dom_sf"/>
</dbReference>
<organism evidence="7 8">
    <name type="scientific">Lacihabitans lacunae</name>
    <dbReference type="NCBI Taxonomy" id="1028214"/>
    <lineage>
        <taxon>Bacteria</taxon>
        <taxon>Pseudomonadati</taxon>
        <taxon>Bacteroidota</taxon>
        <taxon>Cytophagia</taxon>
        <taxon>Cytophagales</taxon>
        <taxon>Leadbetterellaceae</taxon>
        <taxon>Lacihabitans</taxon>
    </lineage>
</organism>
<evidence type="ECO:0000256" key="5">
    <source>
        <dbReference type="SAM" id="Phobius"/>
    </source>
</evidence>
<sequence length="255" mass="29817">MLPSPFAVLAFLWVFLVSATLSYFVFTLIRFILRKTSGHKDHFFFKTSHFFKYLLSAGAFMYVLYFIANIFDFEKINKIHEAYFLVYFITGSLYFTSLGDLLSGAVILIFRPYKRGDFVLIGNQAYPAIIEQVQFKSTRLVEDQNVSVSVRNSKVLSNVIINISKSRSNIFVHTQFVIESQGNMQALIELIRSEVEIMPKIRERPKIKIDGHTYLTDFSLIDTWVWCNSEDFQEVQQFMEYNLKQIFKLKNIKVL</sequence>
<dbReference type="PANTHER" id="PTHR30221:SF1">
    <property type="entry name" value="SMALL-CONDUCTANCE MECHANOSENSITIVE CHANNEL"/>
    <property type="match status" value="1"/>
</dbReference>
<proteinExistence type="predicted"/>
<evidence type="ECO:0000313" key="8">
    <source>
        <dbReference type="Proteomes" id="UP001595616"/>
    </source>
</evidence>
<protein>
    <submittedName>
        <fullName evidence="7">Mechanosensitive ion channel domain-containing protein</fullName>
    </submittedName>
</protein>
<evidence type="ECO:0000256" key="2">
    <source>
        <dbReference type="ARBA" id="ARBA00022692"/>
    </source>
</evidence>
<evidence type="ECO:0000256" key="1">
    <source>
        <dbReference type="ARBA" id="ARBA00004370"/>
    </source>
</evidence>
<dbReference type="SUPFAM" id="SSF50182">
    <property type="entry name" value="Sm-like ribonucleoproteins"/>
    <property type="match status" value="1"/>
</dbReference>